<dbReference type="EMBL" id="CP029287">
    <property type="protein sequence ID" value="AWR99140.1"/>
    <property type="molecule type" value="Genomic_DNA"/>
</dbReference>
<feature type="transmembrane region" description="Helical" evidence="1">
    <location>
        <begin position="6"/>
        <end position="25"/>
    </location>
</feature>
<feature type="transmembrane region" description="Helical" evidence="1">
    <location>
        <begin position="37"/>
        <end position="56"/>
    </location>
</feature>
<evidence type="ECO:0000256" key="1">
    <source>
        <dbReference type="SAM" id="Phobius"/>
    </source>
</evidence>
<reference evidence="2 3" key="1">
    <citation type="submission" date="2018-05" db="EMBL/GenBank/DDBJ databases">
        <title>Complete Genome Sequences of Extremely Thermoacidophilic, Metal-Mobilizing Type-Strain Members of the Archaeal Family Sulfolobaceae: Acidianus brierleyi DSM-1651T, Acidianus sulfidivorans DSM-18786T, Metallosphaera hakonensis DSM-7519T, and Metallosphaera prunae DSM-10039T.</title>
        <authorList>
            <person name="Counts J.A."/>
            <person name="Kelly R.M."/>
        </authorList>
    </citation>
    <scope>NUCLEOTIDE SEQUENCE [LARGE SCALE GENOMIC DNA]</scope>
    <source>
        <strain evidence="2 3">HO1-1</strain>
    </source>
</reference>
<dbReference type="KEGG" id="mhk:DFR87_04865"/>
<gene>
    <name evidence="2" type="ORF">DFR87_04865</name>
</gene>
<keyword evidence="2" id="KW-0548">Nucleotidyltransferase</keyword>
<feature type="transmembrane region" description="Helical" evidence="1">
    <location>
        <begin position="197"/>
        <end position="214"/>
    </location>
</feature>
<accession>A0A2U9ISV9</accession>
<feature type="transmembrane region" description="Helical" evidence="1">
    <location>
        <begin position="123"/>
        <end position="144"/>
    </location>
</feature>
<dbReference type="GeneID" id="36834649"/>
<feature type="transmembrane region" description="Helical" evidence="1">
    <location>
        <begin position="156"/>
        <end position="185"/>
    </location>
</feature>
<proteinExistence type="predicted"/>
<dbReference type="AlphaFoldDB" id="A0A2U9ISV9"/>
<organism evidence="2 3">
    <name type="scientific">Metallosphaera hakonensis JCM 8857 = DSM 7519</name>
    <dbReference type="NCBI Taxonomy" id="1293036"/>
    <lineage>
        <taxon>Archaea</taxon>
        <taxon>Thermoproteota</taxon>
        <taxon>Thermoprotei</taxon>
        <taxon>Sulfolobales</taxon>
        <taxon>Sulfolobaceae</taxon>
        <taxon>Metallosphaera</taxon>
    </lineage>
</organism>
<feature type="transmembrane region" description="Helical" evidence="1">
    <location>
        <begin position="92"/>
        <end position="111"/>
    </location>
</feature>
<reference evidence="3" key="3">
    <citation type="submission" date="2020-03" db="EMBL/GenBank/DDBJ databases">
        <title>Sequencing and Assembly of Multiple Reported Metal-Biooxidizing Members of the Extremely Thermoacidophilic Archaeal Family Sulfolobaceae.</title>
        <authorList>
            <person name="Counts J.A."/>
            <person name="Kelly R.M."/>
        </authorList>
    </citation>
    <scope>NUCLEOTIDE SEQUENCE [LARGE SCALE GENOMIC DNA]</scope>
    <source>
        <strain evidence="3">HO1-1</strain>
    </source>
</reference>
<dbReference type="RefSeq" id="WP_054836668.1">
    <property type="nucleotide sequence ID" value="NZ_BBBA01000008.1"/>
</dbReference>
<evidence type="ECO:0000313" key="3">
    <source>
        <dbReference type="Proteomes" id="UP000247586"/>
    </source>
</evidence>
<keyword evidence="2" id="KW-0808">Transferase</keyword>
<protein>
    <submittedName>
        <fullName evidence="2">Phosphatidate cytidylyltransferase</fullName>
    </submittedName>
</protein>
<reference evidence="3" key="2">
    <citation type="submission" date="2020-03" db="EMBL/GenBank/DDBJ databases">
        <title>Complete Genome Sequences of Extremely Thermoacidophilic, Metal-Mobilizing Type-Strain Members of the Archaeal Family Sulfolobaceae: Acidianus brierleyi DSM-1651T, Acidianus sulfidivorans DSM-18786T, Metallosphaera hakonensis DSM-7519T, and Metallosphaera prunae DSM-10039T.</title>
        <authorList>
            <person name="Counts J.A."/>
            <person name="Kelly R.M."/>
        </authorList>
    </citation>
    <scope>NUCLEOTIDE SEQUENCE [LARGE SCALE GENOMIC DNA]</scope>
    <source>
        <strain evidence="3">HO1-1</strain>
    </source>
</reference>
<name>A0A2U9ISV9_9CREN</name>
<keyword evidence="1" id="KW-1133">Transmembrane helix</keyword>
<evidence type="ECO:0000313" key="2">
    <source>
        <dbReference type="EMBL" id="AWR99140.1"/>
    </source>
</evidence>
<keyword evidence="3" id="KW-1185">Reference proteome</keyword>
<dbReference type="STRING" id="1293036.GCA_001315825_01567"/>
<dbReference type="GO" id="GO:0016779">
    <property type="term" value="F:nucleotidyltransferase activity"/>
    <property type="evidence" value="ECO:0007669"/>
    <property type="project" value="UniProtKB-KW"/>
</dbReference>
<dbReference type="OrthoDB" id="100386at2157"/>
<keyword evidence="1" id="KW-0812">Transmembrane</keyword>
<sequence length="215" mass="24196">MLVTIKDVVIGLIYVAWVAIVTLKLSKIVARKTNTYVARKFIHMAGGGVVAVTSPFLLTSPLIVIIASYLMMFYLLIVRFRKPMSWFQERGNMGEVFFSFSFGTILLLSWLLEPNFWHIGDKYLYVALLPLIFMSFGDGVTGIIRNLVYGRRFKGFWGSVGMLILTLPIGYFLLSVPGMLSAILATAVEVLPFLDDNLSVSFFSFIFLYAAIRFA</sequence>
<feature type="transmembrane region" description="Helical" evidence="1">
    <location>
        <begin position="62"/>
        <end position="80"/>
    </location>
</feature>
<keyword evidence="1" id="KW-0472">Membrane</keyword>
<dbReference type="Proteomes" id="UP000247586">
    <property type="component" value="Chromosome"/>
</dbReference>